<gene>
    <name evidence="5" type="ORF">AFUS01_LOCUS47515</name>
</gene>
<evidence type="ECO:0000313" key="6">
    <source>
        <dbReference type="Proteomes" id="UP000708208"/>
    </source>
</evidence>
<evidence type="ECO:0000256" key="4">
    <source>
        <dbReference type="RuleBase" id="RU003690"/>
    </source>
</evidence>
<evidence type="ECO:0000256" key="3">
    <source>
        <dbReference type="ARBA" id="ARBA00023295"/>
    </source>
</evidence>
<dbReference type="GO" id="GO:0005975">
    <property type="term" value="P:carbohydrate metabolic process"/>
    <property type="evidence" value="ECO:0007669"/>
    <property type="project" value="InterPro"/>
</dbReference>
<protein>
    <submittedName>
        <fullName evidence="5">Uncharacterized protein</fullName>
    </submittedName>
</protein>
<dbReference type="InterPro" id="IPR001360">
    <property type="entry name" value="Glyco_hydro_1"/>
</dbReference>
<evidence type="ECO:0000256" key="1">
    <source>
        <dbReference type="ARBA" id="ARBA00010838"/>
    </source>
</evidence>
<proteinExistence type="inferred from homology"/>
<comment type="similarity">
    <text evidence="1 4">Belongs to the glycosyl hydrolase 1 family.</text>
</comment>
<reference evidence="5" key="1">
    <citation type="submission" date="2021-06" db="EMBL/GenBank/DDBJ databases">
        <authorList>
            <person name="Hodson N. C."/>
            <person name="Mongue J. A."/>
            <person name="Jaron S. K."/>
        </authorList>
    </citation>
    <scope>NUCLEOTIDE SEQUENCE</scope>
</reference>
<dbReference type="EMBL" id="CAJVCH010571798">
    <property type="protein sequence ID" value="CAG7838556.1"/>
    <property type="molecule type" value="Genomic_DNA"/>
</dbReference>
<dbReference type="AlphaFoldDB" id="A0A8J2LV97"/>
<comment type="caution">
    <text evidence="5">The sequence shown here is derived from an EMBL/GenBank/DDBJ whole genome shotgun (WGS) entry which is preliminary data.</text>
</comment>
<dbReference type="Pfam" id="PF00232">
    <property type="entry name" value="Glyco_hydro_1"/>
    <property type="match status" value="2"/>
</dbReference>
<keyword evidence="2" id="KW-0378">Hydrolase</keyword>
<dbReference type="PANTHER" id="PTHR10353:SF36">
    <property type="entry name" value="LP05116P"/>
    <property type="match status" value="1"/>
</dbReference>
<accession>A0A8J2LV97</accession>
<dbReference type="Proteomes" id="UP000708208">
    <property type="component" value="Unassembled WGS sequence"/>
</dbReference>
<dbReference type="OrthoDB" id="65569at2759"/>
<name>A0A8J2LV97_9HEXA</name>
<dbReference type="PROSITE" id="PS00653">
    <property type="entry name" value="GLYCOSYL_HYDROL_F1_2"/>
    <property type="match status" value="1"/>
</dbReference>
<evidence type="ECO:0000313" key="5">
    <source>
        <dbReference type="EMBL" id="CAG7838556.1"/>
    </source>
</evidence>
<dbReference type="PANTHER" id="PTHR10353">
    <property type="entry name" value="GLYCOSYL HYDROLASE"/>
    <property type="match status" value="1"/>
</dbReference>
<keyword evidence="6" id="KW-1185">Reference proteome</keyword>
<dbReference type="InterPro" id="IPR033132">
    <property type="entry name" value="GH_1_N_CS"/>
</dbReference>
<keyword evidence="3" id="KW-0326">Glycosidase</keyword>
<sequence length="507" mass="57771">MSQDSEPLFKTGIDKERDKAFSKISVPNVEDSDDFYYGAFPRALNGDVLLLLTKLREVGMLMGFKWGCATSAYQVEGGWNADGKGESDWDHFVHKHPEKIDDGSNGDVACDSYNRFREDVQLLKNMGANMYRFSLSWPRILPTGDPNNVNENGVQYYRDLIDELWANGIEPIVTIYHWDMPQVIADKYTWLDEEIVEKFVDYCRIVFERFGDKVNYYVTINEPWAIAAGGFDLGIFPPYKVGTVQKGKLGLSLDTWWNEPADPNSQEDIEAANRAMEFKLGIGAYPLLHGCYPPSMRERIDKNSAAEGRDTSRLPTFSDEWKNKIKGAYDFFGLNHYSSQLVTTPARAPKACPEIRWSIGKPGFDTDQDIFQYHDPTWPSTTTWWCKFVPWGFRKTLNYIKNEYGNPEVLVTENGCSGERSELQDTERTNFFRGYINDMLKAIAVDGCKVIGYSAWSLLDGWEWGAGNTVTFGIHHVDLEDPLKTRTPRDSAKFLGNIFKNNGFVKG</sequence>
<dbReference type="GO" id="GO:0008422">
    <property type="term" value="F:beta-glucosidase activity"/>
    <property type="evidence" value="ECO:0007669"/>
    <property type="project" value="TreeGrafter"/>
</dbReference>
<organism evidence="5 6">
    <name type="scientific">Allacma fusca</name>
    <dbReference type="NCBI Taxonomy" id="39272"/>
    <lineage>
        <taxon>Eukaryota</taxon>
        <taxon>Metazoa</taxon>
        <taxon>Ecdysozoa</taxon>
        <taxon>Arthropoda</taxon>
        <taxon>Hexapoda</taxon>
        <taxon>Collembola</taxon>
        <taxon>Symphypleona</taxon>
        <taxon>Sminthuridae</taxon>
        <taxon>Allacma</taxon>
    </lineage>
</organism>
<evidence type="ECO:0000256" key="2">
    <source>
        <dbReference type="ARBA" id="ARBA00022801"/>
    </source>
</evidence>